<dbReference type="RefSeq" id="WP_240984729.1">
    <property type="nucleotide sequence ID" value="NZ_CDGJ01000082.1"/>
</dbReference>
<dbReference type="EMBL" id="LR746496">
    <property type="protein sequence ID" value="CAA7601169.1"/>
    <property type="molecule type" value="Genomic_DNA"/>
</dbReference>
<feature type="compositionally biased region" description="Polar residues" evidence="1">
    <location>
        <begin position="145"/>
        <end position="157"/>
    </location>
</feature>
<dbReference type="EMBL" id="CDGJ01000082">
    <property type="protein sequence ID" value="CEJ08552.1"/>
    <property type="molecule type" value="Genomic_DNA"/>
</dbReference>
<evidence type="ECO:0000313" key="4">
    <source>
        <dbReference type="Proteomes" id="UP001071230"/>
    </source>
</evidence>
<keyword evidence="4" id="KW-1185">Reference proteome</keyword>
<reference evidence="2" key="2">
    <citation type="submission" date="2020-01" db="EMBL/GenBank/DDBJ databases">
        <authorList>
            <person name="Hornung B."/>
        </authorList>
    </citation>
    <scope>NUCLEOTIDE SEQUENCE</scope>
    <source>
        <strain evidence="2">PacBioINE</strain>
    </source>
</reference>
<dbReference type="Proteomes" id="UP001071230">
    <property type="component" value="Unassembled WGS sequence"/>
</dbReference>
<organism evidence="2">
    <name type="scientific">Acididesulfobacillus acetoxydans</name>
    <dbReference type="NCBI Taxonomy" id="1561005"/>
    <lineage>
        <taxon>Bacteria</taxon>
        <taxon>Bacillati</taxon>
        <taxon>Bacillota</taxon>
        <taxon>Clostridia</taxon>
        <taxon>Eubacteriales</taxon>
        <taxon>Peptococcaceae</taxon>
        <taxon>Acididesulfobacillus</taxon>
    </lineage>
</organism>
<evidence type="ECO:0000313" key="2">
    <source>
        <dbReference type="EMBL" id="CAA7601169.1"/>
    </source>
</evidence>
<evidence type="ECO:0000313" key="3">
    <source>
        <dbReference type="EMBL" id="CEJ08552.1"/>
    </source>
</evidence>
<gene>
    <name evidence="2" type="ORF">DEACI_1822</name>
    <name evidence="3" type="ORF">DEACI_3029</name>
</gene>
<dbReference type="KEGG" id="aacx:DEACI_1822"/>
<reference evidence="3" key="1">
    <citation type="submission" date="2014-11" db="EMBL/GenBank/DDBJ databases">
        <authorList>
            <person name="Hornung B.V."/>
        </authorList>
    </citation>
    <scope>NUCLEOTIDE SEQUENCE</scope>
    <source>
        <strain evidence="3">INE</strain>
    </source>
</reference>
<dbReference type="Pfam" id="PF09876">
    <property type="entry name" value="DUF2103"/>
    <property type="match status" value="1"/>
</dbReference>
<dbReference type="AlphaFoldDB" id="A0A8S0W7V3"/>
<accession>A0A8S0W7V3</accession>
<feature type="compositionally biased region" description="Basic and acidic residues" evidence="1">
    <location>
        <begin position="128"/>
        <end position="142"/>
    </location>
</feature>
<dbReference type="Proteomes" id="UP000836597">
    <property type="component" value="Chromosome"/>
</dbReference>
<feature type="region of interest" description="Disordered" evidence="1">
    <location>
        <begin position="90"/>
        <end position="215"/>
    </location>
</feature>
<sequence>MKYRRNKVKREHGIIQDALAWLEELSQYPEVSDIIPGVIEISRSPERGVVYKYQTQTGCKLLLKSNGSIQEAFVVTKNPAWVRDWVEKRWGPEPGKRSGPDPSPVPREGRNSAGERNPELRVNSGSKGKSESKENPGFKADPESGANSESKANSGSKGDSGAKANLGLGAKPDRARKFGREEKFSKSRSERPEKPGSGRNYGRTRGQAKRPRSQAVRLCQARPGKAKQPGGVWASAGDQEAANVGRRLDPAAARALRTLQKQLEDGKGTTEKKKR</sequence>
<evidence type="ECO:0000256" key="1">
    <source>
        <dbReference type="SAM" id="MobiDB-lite"/>
    </source>
</evidence>
<name>A0A8S0W7V3_9FIRM</name>
<protein>
    <submittedName>
        <fullName evidence="3">Predicted metal-binding protein (DUF2103)</fullName>
    </submittedName>
</protein>
<proteinExistence type="predicted"/>
<feature type="compositionally biased region" description="Basic and acidic residues" evidence="1">
    <location>
        <begin position="90"/>
        <end position="99"/>
    </location>
</feature>
<dbReference type="InterPro" id="IPR018664">
    <property type="entry name" value="DUF2103_metal-binding"/>
</dbReference>
<feature type="compositionally biased region" description="Basic and acidic residues" evidence="1">
    <location>
        <begin position="171"/>
        <end position="196"/>
    </location>
</feature>